<dbReference type="GO" id="GO:0005096">
    <property type="term" value="F:GTPase activator activity"/>
    <property type="evidence" value="ECO:0007669"/>
    <property type="project" value="UniProtKB-KW"/>
</dbReference>
<dbReference type="HOGENOM" id="CLU_1034971_0_0_1"/>
<evidence type="ECO:0008006" key="6">
    <source>
        <dbReference type="Google" id="ProtNLM"/>
    </source>
</evidence>
<dbReference type="GO" id="GO:0005634">
    <property type="term" value="C:nucleus"/>
    <property type="evidence" value="ECO:0007669"/>
    <property type="project" value="TreeGrafter"/>
</dbReference>
<reference evidence="4 5" key="1">
    <citation type="journal article" date="2013" name="Curr. Biol.">
        <title>Shared signatures of parasitism and phylogenomics unite Cryptomycota and microsporidia.</title>
        <authorList>
            <person name="James T.Y."/>
            <person name="Pelin A."/>
            <person name="Bonen L."/>
            <person name="Ahrendt S."/>
            <person name="Sain D."/>
            <person name="Corradi N."/>
            <person name="Stajich J.E."/>
        </authorList>
    </citation>
    <scope>NUCLEOTIDE SEQUENCE [LARGE SCALE GENOMIC DNA]</scope>
    <source>
        <strain evidence="4 5">CSF55</strain>
    </source>
</reference>
<dbReference type="Proteomes" id="UP000030755">
    <property type="component" value="Unassembled WGS sequence"/>
</dbReference>
<keyword evidence="1" id="KW-0343">GTPase activation</keyword>
<sequence length="269" mass="31101">MNNTFVQKLTRNAKFQKAVKEPKTIVHFCMPHETAIRHTPALATFLKVLPSMSNLKVLDLDGCLIGDNGVKLLVDCLNESKLRLEILNLSQNDLDCDGFNYLSEMFHSRAKLKVLHLYHNPLNMEGNKNIGAFLRAVSLSETIEKIDFQHSYILENDANLDVVEDIILFCPSLSLCEIEFGPSPDIAVHRCRKAHKSRMANVHILQSFEFFRRTFYDVFPPEVWLNIARYTFASQRLGKKYLDYCFANKHKEITEFSREVKEIKLSFLQ</sequence>
<protein>
    <recommendedName>
        <fullName evidence="6">RNI-like protein</fullName>
    </recommendedName>
</protein>
<dbReference type="EMBL" id="KE561063">
    <property type="protein sequence ID" value="EPZ33397.1"/>
    <property type="molecule type" value="Genomic_DNA"/>
</dbReference>
<keyword evidence="2" id="KW-0433">Leucine-rich repeat</keyword>
<keyword evidence="3" id="KW-0677">Repeat</keyword>
<dbReference type="GO" id="GO:0005829">
    <property type="term" value="C:cytosol"/>
    <property type="evidence" value="ECO:0007669"/>
    <property type="project" value="TreeGrafter"/>
</dbReference>
<proteinExistence type="predicted"/>
<keyword evidence="5" id="KW-1185">Reference proteome</keyword>
<dbReference type="PANTHER" id="PTHR24113:SF12">
    <property type="entry name" value="RAN GTPASE-ACTIVATING PROTEIN 1"/>
    <property type="match status" value="1"/>
</dbReference>
<organism evidence="4 5">
    <name type="scientific">Rozella allomycis (strain CSF55)</name>
    <dbReference type="NCBI Taxonomy" id="988480"/>
    <lineage>
        <taxon>Eukaryota</taxon>
        <taxon>Fungi</taxon>
        <taxon>Fungi incertae sedis</taxon>
        <taxon>Cryptomycota</taxon>
        <taxon>Cryptomycota incertae sedis</taxon>
        <taxon>Rozella</taxon>
    </lineage>
</organism>
<evidence type="ECO:0000256" key="2">
    <source>
        <dbReference type="ARBA" id="ARBA00022614"/>
    </source>
</evidence>
<dbReference type="InterPro" id="IPR032675">
    <property type="entry name" value="LRR_dom_sf"/>
</dbReference>
<evidence type="ECO:0000256" key="3">
    <source>
        <dbReference type="ARBA" id="ARBA00022737"/>
    </source>
</evidence>
<evidence type="ECO:0000313" key="5">
    <source>
        <dbReference type="Proteomes" id="UP000030755"/>
    </source>
</evidence>
<evidence type="ECO:0000313" key="4">
    <source>
        <dbReference type="EMBL" id="EPZ33397.1"/>
    </source>
</evidence>
<dbReference type="GO" id="GO:0031267">
    <property type="term" value="F:small GTPase binding"/>
    <property type="evidence" value="ECO:0007669"/>
    <property type="project" value="TreeGrafter"/>
</dbReference>
<dbReference type="Gene3D" id="3.80.10.10">
    <property type="entry name" value="Ribonuclease Inhibitor"/>
    <property type="match status" value="1"/>
</dbReference>
<dbReference type="SUPFAM" id="SSF52047">
    <property type="entry name" value="RNI-like"/>
    <property type="match status" value="1"/>
</dbReference>
<dbReference type="InterPro" id="IPR027038">
    <property type="entry name" value="RanGap"/>
</dbReference>
<dbReference type="GO" id="GO:0048471">
    <property type="term" value="C:perinuclear region of cytoplasm"/>
    <property type="evidence" value="ECO:0007669"/>
    <property type="project" value="TreeGrafter"/>
</dbReference>
<dbReference type="OrthoDB" id="333024at2759"/>
<dbReference type="AlphaFoldDB" id="A0A075AXE7"/>
<dbReference type="PANTHER" id="PTHR24113">
    <property type="entry name" value="RAN GTPASE-ACTIVATING PROTEIN 1"/>
    <property type="match status" value="1"/>
</dbReference>
<accession>A0A075AXE7</accession>
<gene>
    <name evidence="4" type="ORF">O9G_003900</name>
</gene>
<evidence type="ECO:0000256" key="1">
    <source>
        <dbReference type="ARBA" id="ARBA00022468"/>
    </source>
</evidence>
<name>A0A075AXE7_ROZAC</name>
<dbReference type="SMART" id="SM00368">
    <property type="entry name" value="LRR_RI"/>
    <property type="match status" value="3"/>
</dbReference>
<dbReference type="GO" id="GO:0006913">
    <property type="term" value="P:nucleocytoplasmic transport"/>
    <property type="evidence" value="ECO:0007669"/>
    <property type="project" value="TreeGrafter"/>
</dbReference>